<evidence type="ECO:0000259" key="8">
    <source>
        <dbReference type="PROSITE" id="PS50850"/>
    </source>
</evidence>
<feature type="transmembrane region" description="Helical" evidence="7">
    <location>
        <begin position="240"/>
        <end position="258"/>
    </location>
</feature>
<dbReference type="InterPro" id="IPR020846">
    <property type="entry name" value="MFS_dom"/>
</dbReference>
<evidence type="ECO:0000256" key="5">
    <source>
        <dbReference type="ARBA" id="ARBA00023136"/>
    </source>
</evidence>
<dbReference type="Gene3D" id="1.20.1250.20">
    <property type="entry name" value="MFS general substrate transporter like domains"/>
    <property type="match status" value="1"/>
</dbReference>
<dbReference type="SUPFAM" id="SSF103473">
    <property type="entry name" value="MFS general substrate transporter"/>
    <property type="match status" value="1"/>
</dbReference>
<feature type="transmembrane region" description="Helical" evidence="7">
    <location>
        <begin position="140"/>
        <end position="162"/>
    </location>
</feature>
<evidence type="ECO:0000256" key="2">
    <source>
        <dbReference type="ARBA" id="ARBA00022448"/>
    </source>
</evidence>
<dbReference type="PRINTS" id="PR01036">
    <property type="entry name" value="TCRTETB"/>
</dbReference>
<feature type="transmembrane region" description="Helical" evidence="7">
    <location>
        <begin position="406"/>
        <end position="429"/>
    </location>
</feature>
<evidence type="ECO:0000313" key="10">
    <source>
        <dbReference type="Proteomes" id="UP000244855"/>
    </source>
</evidence>
<feature type="transmembrane region" description="Helical" evidence="7">
    <location>
        <begin position="484"/>
        <end position="508"/>
    </location>
</feature>
<gene>
    <name evidence="9" type="ORF">DM02DRAFT_524515</name>
</gene>
<accession>A0A2V1DU98</accession>
<name>A0A2V1DU98_9PLEO</name>
<evidence type="ECO:0000256" key="6">
    <source>
        <dbReference type="ARBA" id="ARBA00023180"/>
    </source>
</evidence>
<feature type="transmembrane region" description="Helical" evidence="7">
    <location>
        <begin position="82"/>
        <end position="101"/>
    </location>
</feature>
<evidence type="ECO:0000256" key="7">
    <source>
        <dbReference type="SAM" id="Phobius"/>
    </source>
</evidence>
<dbReference type="Proteomes" id="UP000244855">
    <property type="component" value="Unassembled WGS sequence"/>
</dbReference>
<feature type="transmembrane region" description="Helical" evidence="7">
    <location>
        <begin position="12"/>
        <end position="39"/>
    </location>
</feature>
<feature type="transmembrane region" description="Helical" evidence="7">
    <location>
        <begin position="51"/>
        <end position="70"/>
    </location>
</feature>
<sequence length="526" mass="56897">MEGETPISSRSWQFWAVFPGLCFASFLTAFDASVVFTALPTIVEQLNAAENYIWIINAYTLAMTVVQPLYGQIANILGRKWTMIGATILFLIGSLLCGIAKSTPVLIFGRAVQGMGGGGLSVLPGMIICDIVPLRDRQKYTGITYGAFAIGTFMGPVLGGILTDTVGWRWIFFLAIIIAGITLFLVVSFLHVKHGRDQFGWKTLKHIDVVGNLTLVTSLTAILVSLSWADATYPWSSFRVIVPLTLGLVGLGGFFALQSTKLCPFPTVPLHLFGNRTSATAYIITLLHGLVLYWGSVFLPVYFQAVKLNTAQQSGIACLASALPLVPGGIVGGFLIAKTGRYKPNQMLGCGLMIVGVGCFSMLDKSTLVFAWVFYQIIFALGAGLVLTALLPAIQAPLSEDDTATATATWGFMQSFGFIWGAAIPSAIFNNHVSMLLAENGDRALNAIIGNGQGYQHASRAFIMSLTPELQKVMIELFTTTLRFTWYLAFIFVGLAFLLACSIPEVALRKDLETRYGLEEKGVESA</sequence>
<dbReference type="EMBL" id="KZ805354">
    <property type="protein sequence ID" value="PVI01659.1"/>
    <property type="molecule type" value="Genomic_DNA"/>
</dbReference>
<dbReference type="GO" id="GO:0005886">
    <property type="term" value="C:plasma membrane"/>
    <property type="evidence" value="ECO:0007669"/>
    <property type="project" value="TreeGrafter"/>
</dbReference>
<feature type="transmembrane region" description="Helical" evidence="7">
    <location>
        <begin position="314"/>
        <end position="335"/>
    </location>
</feature>
<dbReference type="InterPro" id="IPR036259">
    <property type="entry name" value="MFS_trans_sf"/>
</dbReference>
<reference evidence="9 10" key="1">
    <citation type="journal article" date="2018" name="Sci. Rep.">
        <title>Comparative genomics provides insights into the lifestyle and reveals functional heterogeneity of dark septate endophytic fungi.</title>
        <authorList>
            <person name="Knapp D.G."/>
            <person name="Nemeth J.B."/>
            <person name="Barry K."/>
            <person name="Hainaut M."/>
            <person name="Henrissat B."/>
            <person name="Johnson J."/>
            <person name="Kuo A."/>
            <person name="Lim J.H.P."/>
            <person name="Lipzen A."/>
            <person name="Nolan M."/>
            <person name="Ohm R.A."/>
            <person name="Tamas L."/>
            <person name="Grigoriev I.V."/>
            <person name="Spatafora J.W."/>
            <person name="Nagy L.G."/>
            <person name="Kovacs G.M."/>
        </authorList>
    </citation>
    <scope>NUCLEOTIDE SEQUENCE [LARGE SCALE GENOMIC DNA]</scope>
    <source>
        <strain evidence="9 10">DSE2036</strain>
    </source>
</reference>
<dbReference type="PANTHER" id="PTHR23501:SF187">
    <property type="entry name" value="MAJOR FACILITATOR SUPERFAMILY (MFS) PROFILE DOMAIN-CONTAINING PROTEIN"/>
    <property type="match status" value="1"/>
</dbReference>
<dbReference type="Gene3D" id="1.20.1720.10">
    <property type="entry name" value="Multidrug resistance protein D"/>
    <property type="match status" value="1"/>
</dbReference>
<keyword evidence="3 7" id="KW-0812">Transmembrane</keyword>
<keyword evidence="5 7" id="KW-0472">Membrane</keyword>
<feature type="transmembrane region" description="Helical" evidence="7">
    <location>
        <begin position="279"/>
        <end position="302"/>
    </location>
</feature>
<evidence type="ECO:0000256" key="3">
    <source>
        <dbReference type="ARBA" id="ARBA00022692"/>
    </source>
</evidence>
<dbReference type="InterPro" id="IPR011701">
    <property type="entry name" value="MFS"/>
</dbReference>
<comment type="subcellular location">
    <subcellularLocation>
        <location evidence="1">Membrane</location>
        <topology evidence="1">Multi-pass membrane protein</topology>
    </subcellularLocation>
</comment>
<proteinExistence type="predicted"/>
<dbReference type="AlphaFoldDB" id="A0A2V1DU98"/>
<keyword evidence="4 7" id="KW-1133">Transmembrane helix</keyword>
<organism evidence="9 10">
    <name type="scientific">Periconia macrospinosa</name>
    <dbReference type="NCBI Taxonomy" id="97972"/>
    <lineage>
        <taxon>Eukaryota</taxon>
        <taxon>Fungi</taxon>
        <taxon>Dikarya</taxon>
        <taxon>Ascomycota</taxon>
        <taxon>Pezizomycotina</taxon>
        <taxon>Dothideomycetes</taxon>
        <taxon>Pleosporomycetidae</taxon>
        <taxon>Pleosporales</taxon>
        <taxon>Massarineae</taxon>
        <taxon>Periconiaceae</taxon>
        <taxon>Periconia</taxon>
    </lineage>
</organism>
<feature type="transmembrane region" description="Helical" evidence="7">
    <location>
        <begin position="168"/>
        <end position="190"/>
    </location>
</feature>
<dbReference type="CDD" id="cd17502">
    <property type="entry name" value="MFS_Azr1_MDR_like"/>
    <property type="match status" value="1"/>
</dbReference>
<protein>
    <submittedName>
        <fullName evidence="9">MFS general substrate transporter</fullName>
    </submittedName>
</protein>
<keyword evidence="6" id="KW-0325">Glycoprotein</keyword>
<evidence type="ECO:0000256" key="4">
    <source>
        <dbReference type="ARBA" id="ARBA00022989"/>
    </source>
</evidence>
<keyword evidence="2" id="KW-0813">Transport</keyword>
<dbReference type="PROSITE" id="PS50850">
    <property type="entry name" value="MFS"/>
    <property type="match status" value="1"/>
</dbReference>
<feature type="transmembrane region" description="Helical" evidence="7">
    <location>
        <begin position="210"/>
        <end position="228"/>
    </location>
</feature>
<dbReference type="PANTHER" id="PTHR23501">
    <property type="entry name" value="MAJOR FACILITATOR SUPERFAMILY"/>
    <property type="match status" value="1"/>
</dbReference>
<keyword evidence="10" id="KW-1185">Reference proteome</keyword>
<evidence type="ECO:0000256" key="1">
    <source>
        <dbReference type="ARBA" id="ARBA00004141"/>
    </source>
</evidence>
<evidence type="ECO:0000313" key="9">
    <source>
        <dbReference type="EMBL" id="PVI01659.1"/>
    </source>
</evidence>
<dbReference type="GO" id="GO:0022857">
    <property type="term" value="F:transmembrane transporter activity"/>
    <property type="evidence" value="ECO:0007669"/>
    <property type="project" value="InterPro"/>
</dbReference>
<feature type="transmembrane region" description="Helical" evidence="7">
    <location>
        <begin position="369"/>
        <end position="394"/>
    </location>
</feature>
<feature type="transmembrane region" description="Helical" evidence="7">
    <location>
        <begin position="107"/>
        <end position="128"/>
    </location>
</feature>
<dbReference type="OrthoDB" id="10021397at2759"/>
<dbReference type="Pfam" id="PF07690">
    <property type="entry name" value="MFS_1"/>
    <property type="match status" value="1"/>
</dbReference>
<feature type="domain" description="Major facilitator superfamily (MFS) profile" evidence="8">
    <location>
        <begin position="17"/>
        <end position="484"/>
    </location>
</feature>